<dbReference type="EMBL" id="LAZR01013084">
    <property type="protein sequence ID" value="KKM23640.1"/>
    <property type="molecule type" value="Genomic_DNA"/>
</dbReference>
<name>A0A0F9L7U5_9ZZZZ</name>
<dbReference type="AlphaFoldDB" id="A0A0F9L7U5"/>
<protein>
    <submittedName>
        <fullName evidence="1">Uncharacterized protein</fullName>
    </submittedName>
</protein>
<reference evidence="1" key="1">
    <citation type="journal article" date="2015" name="Nature">
        <title>Complex archaea that bridge the gap between prokaryotes and eukaryotes.</title>
        <authorList>
            <person name="Spang A."/>
            <person name="Saw J.H."/>
            <person name="Jorgensen S.L."/>
            <person name="Zaremba-Niedzwiedzka K."/>
            <person name="Martijn J."/>
            <person name="Lind A.E."/>
            <person name="van Eijk R."/>
            <person name="Schleper C."/>
            <person name="Guy L."/>
            <person name="Ettema T.J."/>
        </authorList>
    </citation>
    <scope>NUCLEOTIDE SEQUENCE</scope>
</reference>
<gene>
    <name evidence="1" type="ORF">LCGC14_1613140</name>
</gene>
<organism evidence="1">
    <name type="scientific">marine sediment metagenome</name>
    <dbReference type="NCBI Taxonomy" id="412755"/>
    <lineage>
        <taxon>unclassified sequences</taxon>
        <taxon>metagenomes</taxon>
        <taxon>ecological metagenomes</taxon>
    </lineage>
</organism>
<comment type="caution">
    <text evidence="1">The sequence shown here is derived from an EMBL/GenBank/DDBJ whole genome shotgun (WGS) entry which is preliminary data.</text>
</comment>
<evidence type="ECO:0000313" key="1">
    <source>
        <dbReference type="EMBL" id="KKM23640.1"/>
    </source>
</evidence>
<accession>A0A0F9L7U5</accession>
<proteinExistence type="predicted"/>
<sequence length="207" mass="24861">MTENPFIIELTNVSLYLRDNYFSIQKEFKFSSDQFLEFKHFFENQDNPAKEIFSENYEKFLKMDNLIDTGQNERIRDLNQSVLSIPFQKLNDTIISKEQFALYFSFKRNKNILMRLGPPNETKTSIQAKIKAWKRISDPIFKNYIDQLLEQYERDSKPNILKFDISIQYANNQNKIRIIKSEDEFIDENFNINEDLLHKIKNTRNFA</sequence>